<dbReference type="Proteomes" id="UP001230188">
    <property type="component" value="Unassembled WGS sequence"/>
</dbReference>
<evidence type="ECO:0000313" key="9">
    <source>
        <dbReference type="Proteomes" id="UP001230188"/>
    </source>
</evidence>
<dbReference type="PANTHER" id="PTHR13678:SF2">
    <property type="entry name" value="VACUOLAR PROTEIN SORTING-ASSOCIATED PROTEIN 37A"/>
    <property type="match status" value="1"/>
</dbReference>
<dbReference type="EMBL" id="JAQMWT010000314">
    <property type="protein sequence ID" value="KAJ8605580.1"/>
    <property type="molecule type" value="Genomic_DNA"/>
</dbReference>
<comment type="similarity">
    <text evidence="2">Belongs to the VPS37 family.</text>
</comment>
<evidence type="ECO:0000256" key="5">
    <source>
        <dbReference type="ARBA" id="ARBA00022927"/>
    </source>
</evidence>
<dbReference type="GO" id="GO:0006623">
    <property type="term" value="P:protein targeting to vacuole"/>
    <property type="evidence" value="ECO:0007669"/>
    <property type="project" value="TreeGrafter"/>
</dbReference>
<proteinExistence type="inferred from homology"/>
<keyword evidence="5" id="KW-0653">Protein transport</keyword>
<evidence type="ECO:0000256" key="4">
    <source>
        <dbReference type="ARBA" id="ARBA00022753"/>
    </source>
</evidence>
<feature type="region of interest" description="Disordered" evidence="6">
    <location>
        <begin position="113"/>
        <end position="132"/>
    </location>
</feature>
<gene>
    <name evidence="8" type="ORF">CTAYLR_000005</name>
</gene>
<dbReference type="GO" id="GO:0043162">
    <property type="term" value="P:ubiquitin-dependent protein catabolic process via the multivesicular body sorting pathway"/>
    <property type="evidence" value="ECO:0007669"/>
    <property type="project" value="TreeGrafter"/>
</dbReference>
<evidence type="ECO:0000259" key="7">
    <source>
        <dbReference type="Pfam" id="PF07200"/>
    </source>
</evidence>
<comment type="caution">
    <text evidence="8">The sequence shown here is derived from an EMBL/GenBank/DDBJ whole genome shotgun (WGS) entry which is preliminary data.</text>
</comment>
<organism evidence="8 9">
    <name type="scientific">Chrysophaeum taylorii</name>
    <dbReference type="NCBI Taxonomy" id="2483200"/>
    <lineage>
        <taxon>Eukaryota</taxon>
        <taxon>Sar</taxon>
        <taxon>Stramenopiles</taxon>
        <taxon>Ochrophyta</taxon>
        <taxon>Pelagophyceae</taxon>
        <taxon>Pelagomonadales</taxon>
        <taxon>Pelagomonadaceae</taxon>
        <taxon>Chrysophaeum</taxon>
    </lineage>
</organism>
<dbReference type="InterPro" id="IPR009851">
    <property type="entry name" value="Mod_r"/>
</dbReference>
<comment type="subcellular location">
    <subcellularLocation>
        <location evidence="1">Endosome</location>
    </subcellularLocation>
</comment>
<dbReference type="GO" id="GO:0000813">
    <property type="term" value="C:ESCRT I complex"/>
    <property type="evidence" value="ECO:0007669"/>
    <property type="project" value="TreeGrafter"/>
</dbReference>
<keyword evidence="9" id="KW-1185">Reference proteome</keyword>
<dbReference type="InterPro" id="IPR016135">
    <property type="entry name" value="UBQ-conjugating_enzyme/RWD"/>
</dbReference>
<evidence type="ECO:0000256" key="6">
    <source>
        <dbReference type="SAM" id="MobiDB-lite"/>
    </source>
</evidence>
<dbReference type="GO" id="GO:0006612">
    <property type="term" value="P:protein targeting to membrane"/>
    <property type="evidence" value="ECO:0007669"/>
    <property type="project" value="TreeGrafter"/>
</dbReference>
<protein>
    <recommendedName>
        <fullName evidence="7">VPS37 C-terminal domain-containing protein</fullName>
    </recommendedName>
</protein>
<evidence type="ECO:0000256" key="3">
    <source>
        <dbReference type="ARBA" id="ARBA00022448"/>
    </source>
</evidence>
<accession>A0AAD7UJ32</accession>
<name>A0AAD7UJ32_9STRA</name>
<dbReference type="Pfam" id="PF07200">
    <property type="entry name" value="Mod_r"/>
    <property type="match status" value="1"/>
</dbReference>
<reference evidence="8" key="1">
    <citation type="submission" date="2023-01" db="EMBL/GenBank/DDBJ databases">
        <title>Metagenome sequencing of chrysophaentin producing Chrysophaeum taylorii.</title>
        <authorList>
            <person name="Davison J."/>
            <person name="Bewley C."/>
        </authorList>
    </citation>
    <scope>NUCLEOTIDE SEQUENCE</scope>
    <source>
        <strain evidence="8">NIES-1699</strain>
    </source>
</reference>
<evidence type="ECO:0000256" key="1">
    <source>
        <dbReference type="ARBA" id="ARBA00004177"/>
    </source>
</evidence>
<dbReference type="Gene3D" id="3.10.110.10">
    <property type="entry name" value="Ubiquitin Conjugating Enzyme"/>
    <property type="match status" value="1"/>
</dbReference>
<evidence type="ECO:0000256" key="2">
    <source>
        <dbReference type="ARBA" id="ARBA00007617"/>
    </source>
</evidence>
<evidence type="ECO:0000313" key="8">
    <source>
        <dbReference type="EMBL" id="KAJ8605580.1"/>
    </source>
</evidence>
<keyword evidence="4" id="KW-0967">Endosome</keyword>
<sequence length="318" mass="35444">MWGNLNLFGRQVNDRANQIASLQKKVASAHVAAEDGSLIDVTFVSEGQEKRMRVFLPPRFPNDKPVLQLMQATQHPCVDKYNQVNVPYLAEWTSAHSSLAELVSSVVELLESGAEPARETPEQPEPAEPPAEEEVSVFETPMPEIPGSFGEVEAMSEEDAGKFLEDEAAFGDFFDSHVAAVKSMRELRDSLRSSNEKLAVDILKEREGFESTRGEALATRARLYDALDTYRVVQRRALELLPADDQAEALRAAQAKADLADTTSESLIDDFKNSTLSLPDWHRAYVDARVTHHTHAALAHILRQVGGDGNNRRRRRRN</sequence>
<feature type="domain" description="VPS37 C-terminal" evidence="7">
    <location>
        <begin position="154"/>
        <end position="295"/>
    </location>
</feature>
<dbReference type="CDD" id="cd11685">
    <property type="entry name" value="UEV_TSG101-like"/>
    <property type="match status" value="1"/>
</dbReference>
<dbReference type="AlphaFoldDB" id="A0AAD7UJ32"/>
<dbReference type="SUPFAM" id="SSF54495">
    <property type="entry name" value="UBC-like"/>
    <property type="match status" value="1"/>
</dbReference>
<keyword evidence="3" id="KW-0813">Transport</keyword>
<dbReference type="PANTHER" id="PTHR13678">
    <property type="entry name" value="VACUOLAR PROTEIN SORTING-ASSOCIATED PROTEIN 37"/>
    <property type="match status" value="1"/>
</dbReference>